<protein>
    <recommendedName>
        <fullName evidence="7 8">Adenylosuccinate synthetase</fullName>
        <shortName evidence="7">AMPSase</shortName>
        <shortName evidence="7">AdSS</shortName>
        <ecNumber evidence="7 8">6.3.4.4</ecNumber>
    </recommendedName>
    <alternativeName>
        <fullName evidence="7">IMP--aspartate ligase</fullName>
    </alternativeName>
</protein>
<evidence type="ECO:0000256" key="6">
    <source>
        <dbReference type="ARBA" id="ARBA00023134"/>
    </source>
</evidence>
<feature type="binding site" evidence="7">
    <location>
        <position position="12"/>
    </location>
    <ligand>
        <name>Mg(2+)</name>
        <dbReference type="ChEBI" id="CHEBI:18420"/>
    </ligand>
</feature>
<dbReference type="PANTHER" id="PTHR11846">
    <property type="entry name" value="ADENYLOSUCCINATE SYNTHETASE"/>
    <property type="match status" value="1"/>
</dbReference>
<feature type="binding site" evidence="7">
    <location>
        <position position="139"/>
    </location>
    <ligand>
        <name>IMP</name>
        <dbReference type="ChEBI" id="CHEBI:58053"/>
        <note>ligand shared between dimeric partners</note>
    </ligand>
</feature>
<evidence type="ECO:0000256" key="2">
    <source>
        <dbReference type="ARBA" id="ARBA00022723"/>
    </source>
</evidence>
<dbReference type="InterPro" id="IPR018220">
    <property type="entry name" value="Adenylosuccin_syn_GTP-bd"/>
</dbReference>
<comment type="caution">
    <text evidence="7">Lacks conserved residue(s) required for the propagation of feature annotation.</text>
</comment>
<comment type="cofactor">
    <cofactor evidence="7">
        <name>Mg(2+)</name>
        <dbReference type="ChEBI" id="CHEBI:18420"/>
    </cofactor>
    <text evidence="7">Binds 1 Mg(2+) ion per subunit.</text>
</comment>
<dbReference type="GO" id="GO:0046040">
    <property type="term" value="P:IMP metabolic process"/>
    <property type="evidence" value="ECO:0007669"/>
    <property type="project" value="TreeGrafter"/>
</dbReference>
<dbReference type="InterPro" id="IPR042110">
    <property type="entry name" value="Adenylosuccinate_synth_dom2"/>
</dbReference>
<feature type="active site" description="Proton acceptor" evidence="7">
    <location>
        <position position="12"/>
    </location>
</feature>
<evidence type="ECO:0000256" key="7">
    <source>
        <dbReference type="HAMAP-Rule" id="MF_00011"/>
    </source>
</evidence>
<feature type="binding site" evidence="7">
    <location>
        <begin position="11"/>
        <end position="17"/>
    </location>
    <ligand>
        <name>GTP</name>
        <dbReference type="ChEBI" id="CHEBI:37565"/>
    </ligand>
</feature>
<dbReference type="AlphaFoldDB" id="A0A223N3I0"/>
<dbReference type="GO" id="GO:0004019">
    <property type="term" value="F:adenylosuccinate synthase activity"/>
    <property type="evidence" value="ECO:0007669"/>
    <property type="project" value="UniProtKB-UniRule"/>
</dbReference>
<feature type="binding site" evidence="7">
    <location>
        <position position="39"/>
    </location>
    <ligand>
        <name>Mg(2+)</name>
        <dbReference type="ChEBI" id="CHEBI:18420"/>
    </ligand>
</feature>
<comment type="pathway">
    <text evidence="7 8">Purine metabolism; AMP biosynthesis via de novo pathway; AMP from IMP: step 1/2.</text>
</comment>
<dbReference type="SUPFAM" id="SSF52540">
    <property type="entry name" value="P-loop containing nucleoside triphosphate hydrolases"/>
    <property type="match status" value="1"/>
</dbReference>
<accession>A0A223N3I0</accession>
<dbReference type="Gene3D" id="3.40.440.10">
    <property type="entry name" value="Adenylosuccinate Synthetase, subunit A, domain 1"/>
    <property type="match status" value="1"/>
</dbReference>
<dbReference type="InterPro" id="IPR042109">
    <property type="entry name" value="Adenylosuccinate_synth_dom1"/>
</dbReference>
<feature type="active site" description="Proton donor" evidence="7">
    <location>
        <position position="40"/>
    </location>
</feature>
<feature type="binding site" evidence="7">
    <location>
        <begin position="39"/>
        <end position="41"/>
    </location>
    <ligand>
        <name>GTP</name>
        <dbReference type="ChEBI" id="CHEBI:37565"/>
    </ligand>
</feature>
<dbReference type="SMART" id="SM00788">
    <property type="entry name" value="Adenylsucc_synt"/>
    <property type="match status" value="1"/>
</dbReference>
<dbReference type="Gene3D" id="1.10.300.10">
    <property type="entry name" value="Adenylosuccinate Synthetase, subunit A, domain 2"/>
    <property type="match status" value="1"/>
</dbReference>
<keyword evidence="10" id="KW-1185">Reference proteome</keyword>
<dbReference type="InterPro" id="IPR027417">
    <property type="entry name" value="P-loop_NTPase"/>
</dbReference>
<dbReference type="RefSeq" id="WP_094501969.1">
    <property type="nucleotide sequence ID" value="NZ_CAWNHI010000002.1"/>
</dbReference>
<keyword evidence="4 7" id="KW-0658">Purine biosynthesis</keyword>
<comment type="subcellular location">
    <subcellularLocation>
        <location evidence="7">Cytoplasm</location>
    </subcellularLocation>
</comment>
<dbReference type="EC" id="6.3.4.4" evidence="7 8"/>
<dbReference type="HAMAP" id="MF_00011">
    <property type="entry name" value="Adenylosucc_synth"/>
    <property type="match status" value="1"/>
</dbReference>
<evidence type="ECO:0000256" key="3">
    <source>
        <dbReference type="ARBA" id="ARBA00022741"/>
    </source>
</evidence>
<proteinExistence type="inferred from homology"/>
<sequence length="436" mass="49100">MFKAIVGLQFGDEGKGKFVDLLSQHYQHVARFNGGANAGHSVVVNGQRSAFSQLPATRSDGKCLYVCQGALISLEKLVQEIEFMTITCPHSKIFIDPRCHIVLTIHAQLNQASERYKGTKKIGSVGVGVGACFEDKSNRLGIRLEDTLDKPVLRRKLELLWKIRTKQIEAVFEGELTLCFEQEVERLLELGQKLKPYFHFTNQAIAELLKEGHDILLESSQATYLDNSFGTYPYTVAYSTLIQSCFAYIGIPADKLNVLGVMKSYMIRVGNGPFPTEINGDIAQYIRVRGREYGTVSQRPRRCGWLDLALIEHAIRLNGVNEVAITNIDVLAGMDEIWICTGYTLHGQTVCTDKALLHFDQVKPSYTKLDSWPQLPNEELQSFDFHENLIKYLTFIQSRISAPIRYISYGADRNQTIQLDHHGVTQAFTQSLEQCA</sequence>
<dbReference type="GO" id="GO:0005737">
    <property type="term" value="C:cytoplasm"/>
    <property type="evidence" value="ECO:0007669"/>
    <property type="project" value="UniProtKB-SubCell"/>
</dbReference>
<evidence type="ECO:0000256" key="8">
    <source>
        <dbReference type="RuleBase" id="RU000520"/>
    </source>
</evidence>
<feature type="binding site" description="in other chain" evidence="7">
    <location>
        <begin position="37"/>
        <end position="40"/>
    </location>
    <ligand>
        <name>IMP</name>
        <dbReference type="ChEBI" id="CHEBI:58053"/>
        <note>ligand shared between dimeric partners</note>
    </ligand>
</feature>
<keyword evidence="7" id="KW-0963">Cytoplasm</keyword>
<reference evidence="9 10" key="1">
    <citation type="submission" date="2017-08" db="EMBL/GenBank/DDBJ databases">
        <title>The Vibrio qinghaiensis sp.-Q67 is a luminous bacteria isolated firstly from Qinghai lake, Qinghai province, China, which has been proved to be very sensitive to detect environmental and food pollutants. Therefore, complete genome analysis of V. qinghaiensis sp.-Q67 highlights the potential application of this strain on detection of hazards in the contaminated environments.</title>
        <authorList>
            <person name="Gong L."/>
        </authorList>
    </citation>
    <scope>NUCLEOTIDE SEQUENCE [LARGE SCALE GENOMIC DNA]</scope>
    <source>
        <strain evidence="9 10">Q67</strain>
    </source>
</reference>
<feature type="binding site" evidence="7">
    <location>
        <position position="301"/>
    </location>
    <ligand>
        <name>GTP</name>
        <dbReference type="ChEBI" id="CHEBI:37565"/>
    </ligand>
</feature>
<comment type="subunit">
    <text evidence="7">Homodimer.</text>
</comment>
<evidence type="ECO:0000256" key="1">
    <source>
        <dbReference type="ARBA" id="ARBA00022598"/>
    </source>
</evidence>
<dbReference type="KEGG" id="vqi:CCZ37_18235"/>
<organism evidence="9 10">
    <name type="scientific">Vibrio qinghaiensis</name>
    <dbReference type="NCBI Taxonomy" id="2025808"/>
    <lineage>
        <taxon>Bacteria</taxon>
        <taxon>Pseudomonadati</taxon>
        <taxon>Pseudomonadota</taxon>
        <taxon>Gammaproteobacteria</taxon>
        <taxon>Vibrionales</taxon>
        <taxon>Vibrionaceae</taxon>
        <taxon>Vibrio</taxon>
    </lineage>
</organism>
<dbReference type="Gene3D" id="3.90.170.10">
    <property type="entry name" value="Adenylosuccinate Synthetase, subunit A, domain 3"/>
    <property type="match status" value="1"/>
</dbReference>
<dbReference type="Proteomes" id="UP000215148">
    <property type="component" value="Chromosome 2"/>
</dbReference>
<dbReference type="UniPathway" id="UPA00075">
    <property type="reaction ID" value="UER00335"/>
</dbReference>
<feature type="binding site" evidence="7">
    <location>
        <begin position="295"/>
        <end position="301"/>
    </location>
    <ligand>
        <name>substrate</name>
    </ligand>
</feature>
<name>A0A223N3I0_9VIBR</name>
<evidence type="ECO:0000256" key="4">
    <source>
        <dbReference type="ARBA" id="ARBA00022755"/>
    </source>
</evidence>
<feature type="binding site" description="in other chain" evidence="7">
    <location>
        <position position="221"/>
    </location>
    <ligand>
        <name>IMP</name>
        <dbReference type="ChEBI" id="CHEBI:58053"/>
        <note>ligand shared between dimeric partners</note>
    </ligand>
</feature>
<keyword evidence="1 7" id="KW-0436">Ligase</keyword>
<feature type="binding site" evidence="7">
    <location>
        <begin position="408"/>
        <end position="410"/>
    </location>
    <ligand>
        <name>GTP</name>
        <dbReference type="ChEBI" id="CHEBI:37565"/>
    </ligand>
</feature>
<feature type="binding site" description="in other chain" evidence="7">
    <location>
        <position position="299"/>
    </location>
    <ligand>
        <name>IMP</name>
        <dbReference type="ChEBI" id="CHEBI:58053"/>
        <note>ligand shared between dimeric partners</note>
    </ligand>
</feature>
<comment type="catalytic activity">
    <reaction evidence="7 8">
        <text>IMP + L-aspartate + GTP = N(6)-(1,2-dicarboxyethyl)-AMP + GDP + phosphate + 2 H(+)</text>
        <dbReference type="Rhea" id="RHEA:15753"/>
        <dbReference type="ChEBI" id="CHEBI:15378"/>
        <dbReference type="ChEBI" id="CHEBI:29991"/>
        <dbReference type="ChEBI" id="CHEBI:37565"/>
        <dbReference type="ChEBI" id="CHEBI:43474"/>
        <dbReference type="ChEBI" id="CHEBI:57567"/>
        <dbReference type="ChEBI" id="CHEBI:58053"/>
        <dbReference type="ChEBI" id="CHEBI:58189"/>
        <dbReference type="EC" id="6.3.4.4"/>
    </reaction>
</comment>
<feature type="binding site" description="in other chain" evidence="7">
    <location>
        <begin position="12"/>
        <end position="15"/>
    </location>
    <ligand>
        <name>IMP</name>
        <dbReference type="ChEBI" id="CHEBI:58053"/>
        <note>ligand shared between dimeric partners</note>
    </ligand>
</feature>
<comment type="function">
    <text evidence="7">Plays an important role in the de novo pathway of purine nucleotide biosynthesis. Catalyzes the first committed step in the biosynthesis of AMP from IMP.</text>
</comment>
<dbReference type="PANTHER" id="PTHR11846:SF0">
    <property type="entry name" value="ADENYLOSUCCINATE SYNTHETASE"/>
    <property type="match status" value="1"/>
</dbReference>
<dbReference type="PROSITE" id="PS01266">
    <property type="entry name" value="ADENYLOSUCCIN_SYN_1"/>
    <property type="match status" value="1"/>
</dbReference>
<dbReference type="Pfam" id="PF00709">
    <property type="entry name" value="Adenylsucc_synt"/>
    <property type="match status" value="1"/>
</dbReference>
<dbReference type="GO" id="GO:0000287">
    <property type="term" value="F:magnesium ion binding"/>
    <property type="evidence" value="ECO:0007669"/>
    <property type="project" value="UniProtKB-UniRule"/>
</dbReference>
<gene>
    <name evidence="7" type="primary">purA</name>
    <name evidence="9" type="ORF">CCZ37_18235</name>
</gene>
<dbReference type="InterPro" id="IPR001114">
    <property type="entry name" value="Adenylosuccinate_synthetase"/>
</dbReference>
<evidence type="ECO:0000313" key="9">
    <source>
        <dbReference type="EMBL" id="ASU24381.1"/>
    </source>
</evidence>
<keyword evidence="6 7" id="KW-0342">GTP-binding</keyword>
<evidence type="ECO:0000256" key="5">
    <source>
        <dbReference type="ARBA" id="ARBA00022842"/>
    </source>
</evidence>
<dbReference type="GO" id="GO:0005525">
    <property type="term" value="F:GTP binding"/>
    <property type="evidence" value="ECO:0007669"/>
    <property type="project" value="UniProtKB-UniRule"/>
</dbReference>
<dbReference type="InterPro" id="IPR042111">
    <property type="entry name" value="Adenylosuccinate_synth_dom3"/>
</dbReference>
<dbReference type="GO" id="GO:0044208">
    <property type="term" value="P:'de novo' AMP biosynthetic process"/>
    <property type="evidence" value="ECO:0007669"/>
    <property type="project" value="UniProtKB-UniRule"/>
</dbReference>
<keyword evidence="5 7" id="KW-0460">Magnesium</keyword>
<feature type="binding site" evidence="7">
    <location>
        <begin position="327"/>
        <end position="329"/>
    </location>
    <ligand>
        <name>GTP</name>
        <dbReference type="ChEBI" id="CHEBI:37565"/>
    </ligand>
</feature>
<dbReference type="EMBL" id="CP022742">
    <property type="protein sequence ID" value="ASU24381.1"/>
    <property type="molecule type" value="Genomic_DNA"/>
</dbReference>
<keyword evidence="2 7" id="KW-0479">Metal-binding</keyword>
<evidence type="ECO:0000313" key="10">
    <source>
        <dbReference type="Proteomes" id="UP000215148"/>
    </source>
</evidence>
<dbReference type="CDD" id="cd03108">
    <property type="entry name" value="AdSS"/>
    <property type="match status" value="1"/>
</dbReference>
<comment type="similarity">
    <text evidence="7 8">Belongs to the adenylosuccinate synthetase family.</text>
</comment>
<keyword evidence="3 7" id="KW-0547">Nucleotide-binding</keyword>